<keyword evidence="4" id="KW-0949">S-adenosyl-L-methionine</keyword>
<gene>
    <name evidence="7" type="ORF">ACFO5U_02825</name>
</gene>
<dbReference type="GO" id="GO:0032259">
    <property type="term" value="P:methylation"/>
    <property type="evidence" value="ECO:0007669"/>
    <property type="project" value="UniProtKB-KW"/>
</dbReference>
<keyword evidence="8" id="KW-1185">Reference proteome</keyword>
<dbReference type="EMBL" id="JBHSGL010000004">
    <property type="protein sequence ID" value="MFC4711767.1"/>
    <property type="molecule type" value="Genomic_DNA"/>
</dbReference>
<evidence type="ECO:0000256" key="5">
    <source>
        <dbReference type="ARBA" id="ARBA00022747"/>
    </source>
</evidence>
<reference evidence="8" key="1">
    <citation type="journal article" date="2019" name="Int. J. Syst. Evol. Microbiol.">
        <title>The Global Catalogue of Microorganisms (GCM) 10K type strain sequencing project: providing services to taxonomists for standard genome sequencing and annotation.</title>
        <authorList>
            <consortium name="The Broad Institute Genomics Platform"/>
            <consortium name="The Broad Institute Genome Sequencing Center for Infectious Disease"/>
            <person name="Wu L."/>
            <person name="Ma J."/>
        </authorList>
    </citation>
    <scope>NUCLEOTIDE SEQUENCE [LARGE SCALE GENOMIC DNA]</scope>
    <source>
        <strain evidence="8">CGMCC 1.12151</strain>
    </source>
</reference>
<keyword evidence="2 7" id="KW-0489">Methyltransferase</keyword>
<organism evidence="7 8">
    <name type="scientific">Planococcus dechangensis</name>
    <dbReference type="NCBI Taxonomy" id="1176255"/>
    <lineage>
        <taxon>Bacteria</taxon>
        <taxon>Bacillati</taxon>
        <taxon>Bacillota</taxon>
        <taxon>Bacilli</taxon>
        <taxon>Bacillales</taxon>
        <taxon>Caryophanaceae</taxon>
        <taxon>Planococcus</taxon>
    </lineage>
</organism>
<dbReference type="GO" id="GO:0008168">
    <property type="term" value="F:methyltransferase activity"/>
    <property type="evidence" value="ECO:0007669"/>
    <property type="project" value="UniProtKB-KW"/>
</dbReference>
<feature type="domain" description="DNA methylase N-4/N-6" evidence="6">
    <location>
        <begin position="112"/>
        <end position="446"/>
    </location>
</feature>
<dbReference type="InterPro" id="IPR029063">
    <property type="entry name" value="SAM-dependent_MTases_sf"/>
</dbReference>
<sequence length="646" mass="75162">MGTNISQQKREEILNHINELRTKLINPDLEKSLQSELLAHLGEIEKYTYSKKFGLIFEEHIENQDLLLNSKVPYLREIEDLSISNDGKLNYLIEGDNLVSLSLLNKTHKNKVDMIYIDPPYNTGNKDFKYDDSFVANDDGFRHSKWLSFMDKRLRLAKHLLTQDGFIAISIDEIEFHALKMLCDDIFDPKNYVGEFIWKARSGKGGNDSYIAMQHEYILCYARNINHLNFRGDIKVSEKDGTEQLRQWGQNVYRKDRKTMFFPIFYKEKEFLLPSFEEVKKLYNDDGTEPLFNDDQLALLVQSYEERGYEAILPYIDNEYGRWRKGYYGVQELIDSDLLIIEGEVGSRVVKKVIPAGKETSTAVDSLLLSKGTASTGTQEIKGMFDGKKVFDTTKPLELIKYLIKQATFNKEEATILDFFAGSGTTAQAVLELNRDEEREYNFILCTNNEGDICREVTYERVRKVLQGYTYKGKKVRELFKLKLNFTSFKNANRHFETIEKIKQEEKENYNKFTTTFKDEHIKLFGEYSKEENIEGIAGSLKYFQINDIPIEDRMYYEFIDELIPHINGMIELEQGINLNQNDTVSIILTDEILSDFVKNIKTHPQVTKLYIGYDVLPSGEEEAILAASGIEIITIPDYYYDELWR</sequence>
<dbReference type="InterPro" id="IPR002052">
    <property type="entry name" value="DNA_methylase_N6_adenine_CS"/>
</dbReference>
<dbReference type="RefSeq" id="WP_377276527.1">
    <property type="nucleotide sequence ID" value="NZ_JBHSGL010000004.1"/>
</dbReference>
<keyword evidence="5" id="KW-0680">Restriction system</keyword>
<evidence type="ECO:0000313" key="7">
    <source>
        <dbReference type="EMBL" id="MFC4711767.1"/>
    </source>
</evidence>
<dbReference type="Proteomes" id="UP001595932">
    <property type="component" value="Unassembled WGS sequence"/>
</dbReference>
<dbReference type="InterPro" id="IPR002941">
    <property type="entry name" value="DNA_methylase_N4/N6"/>
</dbReference>
<evidence type="ECO:0000256" key="1">
    <source>
        <dbReference type="ARBA" id="ARBA00006594"/>
    </source>
</evidence>
<protein>
    <submittedName>
        <fullName evidence="7">Site-specific DNA-methyltransferase</fullName>
        <ecNumber evidence="7">2.1.1.-</ecNumber>
    </submittedName>
</protein>
<dbReference type="PROSITE" id="PS00092">
    <property type="entry name" value="N6_MTASE"/>
    <property type="match status" value="1"/>
</dbReference>
<evidence type="ECO:0000259" key="6">
    <source>
        <dbReference type="Pfam" id="PF01555"/>
    </source>
</evidence>
<accession>A0ABV9M7H1</accession>
<dbReference type="SUPFAM" id="SSF53335">
    <property type="entry name" value="S-adenosyl-L-methionine-dependent methyltransferases"/>
    <property type="match status" value="1"/>
</dbReference>
<dbReference type="Pfam" id="PF01555">
    <property type="entry name" value="N6_N4_Mtase"/>
    <property type="match status" value="1"/>
</dbReference>
<proteinExistence type="inferred from homology"/>
<keyword evidence="3 7" id="KW-0808">Transferase</keyword>
<evidence type="ECO:0000256" key="2">
    <source>
        <dbReference type="ARBA" id="ARBA00022603"/>
    </source>
</evidence>
<comment type="caution">
    <text evidence="7">The sequence shown here is derived from an EMBL/GenBank/DDBJ whole genome shotgun (WGS) entry which is preliminary data.</text>
</comment>
<dbReference type="InterPro" id="IPR002295">
    <property type="entry name" value="N4/N6-MTase_EcoPI_Mod-like"/>
</dbReference>
<evidence type="ECO:0000256" key="4">
    <source>
        <dbReference type="ARBA" id="ARBA00022691"/>
    </source>
</evidence>
<evidence type="ECO:0000256" key="3">
    <source>
        <dbReference type="ARBA" id="ARBA00022679"/>
    </source>
</evidence>
<dbReference type="PRINTS" id="PR00506">
    <property type="entry name" value="D21N6MTFRASE"/>
</dbReference>
<comment type="similarity">
    <text evidence="1">Belongs to the N(4)/N(6)-methyltransferase family.</text>
</comment>
<name>A0ABV9M7H1_9BACL</name>
<evidence type="ECO:0000313" key="8">
    <source>
        <dbReference type="Proteomes" id="UP001595932"/>
    </source>
</evidence>
<dbReference type="Gene3D" id="3.40.50.150">
    <property type="entry name" value="Vaccinia Virus protein VP39"/>
    <property type="match status" value="1"/>
</dbReference>
<dbReference type="EC" id="2.1.1.-" evidence="7"/>